<accession>A0A6S6TKG3</accession>
<protein>
    <submittedName>
        <fullName evidence="2">Glycosyltransferase</fullName>
    </submittedName>
</protein>
<keyword evidence="2" id="KW-0808">Transferase</keyword>
<dbReference type="Gene3D" id="3.40.50.2000">
    <property type="entry name" value="Glycogen Phosphorylase B"/>
    <property type="match status" value="2"/>
</dbReference>
<reference evidence="2" key="1">
    <citation type="submission" date="2020-01" db="EMBL/GenBank/DDBJ databases">
        <authorList>
            <person name="Meier V. D."/>
            <person name="Meier V D."/>
        </authorList>
    </citation>
    <scope>NUCLEOTIDE SEQUENCE</scope>
    <source>
        <strain evidence="2">HLG_WM_MAG_06</strain>
    </source>
</reference>
<dbReference type="AlphaFoldDB" id="A0A6S6TKG3"/>
<dbReference type="PANTHER" id="PTHR12526">
    <property type="entry name" value="GLYCOSYLTRANSFERASE"/>
    <property type="match status" value="1"/>
</dbReference>
<feature type="domain" description="Glycosyl transferase family 1" evidence="1">
    <location>
        <begin position="229"/>
        <end position="379"/>
    </location>
</feature>
<dbReference type="GO" id="GO:0016757">
    <property type="term" value="F:glycosyltransferase activity"/>
    <property type="evidence" value="ECO:0007669"/>
    <property type="project" value="InterPro"/>
</dbReference>
<dbReference type="InterPro" id="IPR001296">
    <property type="entry name" value="Glyco_trans_1"/>
</dbReference>
<evidence type="ECO:0000259" key="1">
    <source>
        <dbReference type="Pfam" id="PF00534"/>
    </source>
</evidence>
<dbReference type="EMBL" id="CACVAP010000093">
    <property type="protein sequence ID" value="CAA6819755.1"/>
    <property type="molecule type" value="Genomic_DNA"/>
</dbReference>
<dbReference type="Pfam" id="PF00534">
    <property type="entry name" value="Glycos_transf_1"/>
    <property type="match status" value="1"/>
</dbReference>
<name>A0A6S6TKG3_9BACT</name>
<organism evidence="2">
    <name type="scientific">uncultured Sulfurovum sp</name>
    <dbReference type="NCBI Taxonomy" id="269237"/>
    <lineage>
        <taxon>Bacteria</taxon>
        <taxon>Pseudomonadati</taxon>
        <taxon>Campylobacterota</taxon>
        <taxon>Epsilonproteobacteria</taxon>
        <taxon>Campylobacterales</taxon>
        <taxon>Sulfurovaceae</taxon>
        <taxon>Sulfurovum</taxon>
        <taxon>environmental samples</taxon>
    </lineage>
</organism>
<evidence type="ECO:0000313" key="2">
    <source>
        <dbReference type="EMBL" id="CAA6819755.1"/>
    </source>
</evidence>
<dbReference type="SUPFAM" id="SSF53756">
    <property type="entry name" value="UDP-Glycosyltransferase/glycogen phosphorylase"/>
    <property type="match status" value="1"/>
</dbReference>
<gene>
    <name evidence="2" type="ORF">HELGO_WM1408</name>
</gene>
<sequence>MIMKKSILFYAGNFNKNTITSLFHCFLNSIDKEKYEITICVEKNNILKEEKRLEQFSKIASEIKIISRSGKMALTEEEKKVCQKFELEKCFETQAMQEKYNKVYEKEYCRIFTDSYFDAIIHFEGYNLFWQRLFACAPDSMVGTKSIFQHYDMDKIWQDKYPTLEFNFLLYPKFNYLVSTSQELSNINFKKLSKKFKLEKELFTYIGKLHNPIEILRQSRIGLSTNNLFLGTKVFINIARLSEKNNQEQIMRAFKNISNLHMDVRLVYLGTGTLESRLRKLIKELDLVGKVFLLGQRYNPASYLEKSNCLIDASESIEDSLVLREAYLMKKPILVTDTEVHRHILKNRAGVFIQNSEQGVFEGMLKFLDNNSIERNIYNQNILEAFFLRIFR</sequence>
<proteinExistence type="predicted"/>